<protein>
    <submittedName>
        <fullName evidence="1">Uncharacterized protein</fullName>
    </submittedName>
</protein>
<gene>
    <name evidence="1" type="ORF">HII27_00395</name>
</gene>
<dbReference type="RefSeq" id="WP_185666011.1">
    <property type="nucleotide sequence ID" value="NZ_JABBJF010000001.1"/>
</dbReference>
<sequence>MANKYLNYNTRTEALRQLKAPGDSILIVPYNDGGFQRESTSLKAAAIKQSMKIELKSVLLVVEGELPQRFLRVTKVA</sequence>
<evidence type="ECO:0000313" key="1">
    <source>
        <dbReference type="EMBL" id="MBC1184168.1"/>
    </source>
</evidence>
<name>A0ABR6RM14_9ENTR</name>
<accession>A0ABR6RM14</accession>
<keyword evidence="2" id="KW-1185">Reference proteome</keyword>
<proteinExistence type="predicted"/>
<dbReference type="EMBL" id="JABBJF010000001">
    <property type="protein sequence ID" value="MBC1184168.1"/>
    <property type="molecule type" value="Genomic_DNA"/>
</dbReference>
<dbReference type="Proteomes" id="UP000607331">
    <property type="component" value="Unassembled WGS sequence"/>
</dbReference>
<reference evidence="1 2" key="1">
    <citation type="submission" date="2020-04" db="EMBL/GenBank/DDBJ databases">
        <title>The draft genome of Kluyvera sichuanensis strain SCKS090646.</title>
        <authorList>
            <person name="Wei L."/>
            <person name="Liu L."/>
            <person name="Feng Y."/>
            <person name="Zong Z."/>
        </authorList>
    </citation>
    <scope>NUCLEOTIDE SEQUENCE [LARGE SCALE GENOMIC DNA]</scope>
    <source>
        <strain evidence="1 2">090646</strain>
    </source>
</reference>
<organism evidence="1 2">
    <name type="scientific">Kluyvera sichuanensis</name>
    <dbReference type="NCBI Taxonomy" id="2725494"/>
    <lineage>
        <taxon>Bacteria</taxon>
        <taxon>Pseudomonadati</taxon>
        <taxon>Pseudomonadota</taxon>
        <taxon>Gammaproteobacteria</taxon>
        <taxon>Enterobacterales</taxon>
        <taxon>Enterobacteriaceae</taxon>
        <taxon>Kluyvera</taxon>
    </lineage>
</organism>
<comment type="caution">
    <text evidence="1">The sequence shown here is derived from an EMBL/GenBank/DDBJ whole genome shotgun (WGS) entry which is preliminary data.</text>
</comment>
<evidence type="ECO:0000313" key="2">
    <source>
        <dbReference type="Proteomes" id="UP000607331"/>
    </source>
</evidence>